<keyword evidence="4" id="KW-1185">Reference proteome</keyword>
<gene>
    <name evidence="3" type="primary">Dper\GL25448</name>
    <name evidence="3" type="ORF">Dper_GL25448</name>
</gene>
<dbReference type="Pfam" id="PF05303">
    <property type="entry name" value="GSKIP_dom"/>
    <property type="match status" value="1"/>
</dbReference>
<dbReference type="KEGG" id="dpe:6602208"/>
<protein>
    <submittedName>
        <fullName evidence="3">GL25448</fullName>
    </submittedName>
</protein>
<evidence type="ECO:0000313" key="3">
    <source>
        <dbReference type="EMBL" id="EDW35080.1"/>
    </source>
</evidence>
<dbReference type="GO" id="GO:0051018">
    <property type="term" value="F:protein kinase A binding"/>
    <property type="evidence" value="ECO:0007669"/>
    <property type="project" value="TreeGrafter"/>
</dbReference>
<dbReference type="GO" id="GO:0060828">
    <property type="term" value="P:regulation of canonical Wnt signaling pathway"/>
    <property type="evidence" value="ECO:0007669"/>
    <property type="project" value="InterPro"/>
</dbReference>
<evidence type="ECO:0000256" key="1">
    <source>
        <dbReference type="ARBA" id="ARBA00009571"/>
    </source>
</evidence>
<dbReference type="PANTHER" id="PTHR12490">
    <property type="entry name" value="GSK3B-INTERACTING PROTEIN"/>
    <property type="match status" value="1"/>
</dbReference>
<dbReference type="GO" id="GO:0005737">
    <property type="term" value="C:cytoplasm"/>
    <property type="evidence" value="ECO:0007669"/>
    <property type="project" value="TreeGrafter"/>
</dbReference>
<dbReference type="OMA" id="FAVTEMH"/>
<dbReference type="OrthoDB" id="5804279at2759"/>
<evidence type="ECO:0000259" key="2">
    <source>
        <dbReference type="Pfam" id="PF05303"/>
    </source>
</evidence>
<evidence type="ECO:0000313" key="4">
    <source>
        <dbReference type="Proteomes" id="UP000008744"/>
    </source>
</evidence>
<dbReference type="HOGENOM" id="CLU_143747_1_0_1"/>
<name>B4H8N7_DROPE</name>
<dbReference type="GO" id="GO:0019207">
    <property type="term" value="F:kinase regulator activity"/>
    <property type="evidence" value="ECO:0007669"/>
    <property type="project" value="TreeGrafter"/>
</dbReference>
<accession>B4H8N7</accession>
<proteinExistence type="inferred from homology"/>
<dbReference type="EMBL" id="CH479224">
    <property type="protein sequence ID" value="EDW35080.1"/>
    <property type="molecule type" value="Genomic_DNA"/>
</dbReference>
<dbReference type="STRING" id="7234.B4H8N7"/>
<dbReference type="InterPro" id="IPR007967">
    <property type="entry name" value="GSKIP_dom"/>
</dbReference>
<dbReference type="SMR" id="B4H8N7"/>
<dbReference type="PhylomeDB" id="B4H8N7"/>
<dbReference type="AlphaFoldDB" id="B4H8N7"/>
<dbReference type="Gene3D" id="3.30.2280.10">
    <property type="entry name" value="Hypothetical protein (hspc210)"/>
    <property type="match status" value="1"/>
</dbReference>
<dbReference type="PANTHER" id="PTHR12490:SF4">
    <property type="entry name" value="GSK3B-INTERACTING PROTEIN"/>
    <property type="match status" value="1"/>
</dbReference>
<dbReference type="eggNOG" id="KOG3965">
    <property type="taxonomic scope" value="Eukaryota"/>
</dbReference>
<dbReference type="SUPFAM" id="SSF103107">
    <property type="entry name" value="Hypothetical protein c14orf129, hspc210"/>
    <property type="match status" value="1"/>
</dbReference>
<sequence>MADSKTSDGDVEEQAFNCIDEANAIINDVKAHVAEICISSKLASDATQIYLNIRTIESATCCVQVTSRGFKIVSSQYDTVDADKRMAAKLHIDEVEEAAAEEDEEIFETPYALLDKISPRYVESFGNQLCQQLRQLQQMRTEFLEEEEEEEEEEEDD</sequence>
<dbReference type="InterPro" id="IPR037395">
    <property type="entry name" value="GSKIP"/>
</dbReference>
<feature type="domain" description="GSKIP" evidence="2">
    <location>
        <begin position="19"/>
        <end position="136"/>
    </location>
</feature>
<comment type="similarity">
    <text evidence="1">Belongs to the GSKIP family.</text>
</comment>
<dbReference type="InterPro" id="IPR023231">
    <property type="entry name" value="GSKIP_dom_sf"/>
</dbReference>
<organism evidence="4">
    <name type="scientific">Drosophila persimilis</name>
    <name type="common">Fruit fly</name>
    <dbReference type="NCBI Taxonomy" id="7234"/>
    <lineage>
        <taxon>Eukaryota</taxon>
        <taxon>Metazoa</taxon>
        <taxon>Ecdysozoa</taxon>
        <taxon>Arthropoda</taxon>
        <taxon>Hexapoda</taxon>
        <taxon>Insecta</taxon>
        <taxon>Pterygota</taxon>
        <taxon>Neoptera</taxon>
        <taxon>Endopterygota</taxon>
        <taxon>Diptera</taxon>
        <taxon>Brachycera</taxon>
        <taxon>Muscomorpha</taxon>
        <taxon>Ephydroidea</taxon>
        <taxon>Drosophilidae</taxon>
        <taxon>Drosophila</taxon>
        <taxon>Sophophora</taxon>
    </lineage>
</organism>
<reference evidence="3 4" key="1">
    <citation type="journal article" date="2007" name="Nature">
        <title>Evolution of genes and genomes on the Drosophila phylogeny.</title>
        <authorList>
            <consortium name="Drosophila 12 Genomes Consortium"/>
            <person name="Clark A.G."/>
            <person name="Eisen M.B."/>
            <person name="Smith D.R."/>
            <person name="Bergman C.M."/>
            <person name="Oliver B."/>
            <person name="Markow T.A."/>
            <person name="Kaufman T.C."/>
            <person name="Kellis M."/>
            <person name="Gelbart W."/>
            <person name="Iyer V.N."/>
            <person name="Pollard D.A."/>
            <person name="Sackton T.B."/>
            <person name="Larracuente A.M."/>
            <person name="Singh N.D."/>
            <person name="Abad J.P."/>
            <person name="Abt D.N."/>
            <person name="Adryan B."/>
            <person name="Aguade M."/>
            <person name="Akashi H."/>
            <person name="Anderson W.W."/>
            <person name="Aquadro C.F."/>
            <person name="Ardell D.H."/>
            <person name="Arguello R."/>
            <person name="Artieri C.G."/>
            <person name="Barbash D.A."/>
            <person name="Barker D."/>
            <person name="Barsanti P."/>
            <person name="Batterham P."/>
            <person name="Batzoglou S."/>
            <person name="Begun D."/>
            <person name="Bhutkar A."/>
            <person name="Blanco E."/>
            <person name="Bosak S.A."/>
            <person name="Bradley R.K."/>
            <person name="Brand A.D."/>
            <person name="Brent M.R."/>
            <person name="Brooks A.N."/>
            <person name="Brown R.H."/>
            <person name="Butlin R.K."/>
            <person name="Caggese C."/>
            <person name="Calvi B.R."/>
            <person name="Bernardo de Carvalho A."/>
            <person name="Caspi A."/>
            <person name="Castrezana S."/>
            <person name="Celniker S.E."/>
            <person name="Chang J.L."/>
            <person name="Chapple C."/>
            <person name="Chatterji S."/>
            <person name="Chinwalla A."/>
            <person name="Civetta A."/>
            <person name="Clifton S.W."/>
            <person name="Comeron J.M."/>
            <person name="Costello J.C."/>
            <person name="Coyne J.A."/>
            <person name="Daub J."/>
            <person name="David R.G."/>
            <person name="Delcher A.L."/>
            <person name="Delehaunty K."/>
            <person name="Do C.B."/>
            <person name="Ebling H."/>
            <person name="Edwards K."/>
            <person name="Eickbush T."/>
            <person name="Evans J.D."/>
            <person name="Filipski A."/>
            <person name="Findeiss S."/>
            <person name="Freyhult E."/>
            <person name="Fulton L."/>
            <person name="Fulton R."/>
            <person name="Garcia A.C."/>
            <person name="Gardiner A."/>
            <person name="Garfield D.A."/>
            <person name="Garvin B.E."/>
            <person name="Gibson G."/>
            <person name="Gilbert D."/>
            <person name="Gnerre S."/>
            <person name="Godfrey J."/>
            <person name="Good R."/>
            <person name="Gotea V."/>
            <person name="Gravely B."/>
            <person name="Greenberg A.J."/>
            <person name="Griffiths-Jones S."/>
            <person name="Gross S."/>
            <person name="Guigo R."/>
            <person name="Gustafson E.A."/>
            <person name="Haerty W."/>
            <person name="Hahn M.W."/>
            <person name="Halligan D.L."/>
            <person name="Halpern A.L."/>
            <person name="Halter G.M."/>
            <person name="Han M.V."/>
            <person name="Heger A."/>
            <person name="Hillier L."/>
            <person name="Hinrichs A.S."/>
            <person name="Holmes I."/>
            <person name="Hoskins R.A."/>
            <person name="Hubisz M.J."/>
            <person name="Hultmark D."/>
            <person name="Huntley M.A."/>
            <person name="Jaffe D.B."/>
            <person name="Jagadeeshan S."/>
            <person name="Jeck W.R."/>
            <person name="Johnson J."/>
            <person name="Jones C.D."/>
            <person name="Jordan W.C."/>
            <person name="Karpen G.H."/>
            <person name="Kataoka E."/>
            <person name="Keightley P.D."/>
            <person name="Kheradpour P."/>
            <person name="Kirkness E.F."/>
            <person name="Koerich L.B."/>
            <person name="Kristiansen K."/>
            <person name="Kudrna D."/>
            <person name="Kulathinal R.J."/>
            <person name="Kumar S."/>
            <person name="Kwok R."/>
            <person name="Lander E."/>
            <person name="Langley C.H."/>
            <person name="Lapoint R."/>
            <person name="Lazzaro B.P."/>
            <person name="Lee S.J."/>
            <person name="Levesque L."/>
            <person name="Li R."/>
            <person name="Lin C.F."/>
            <person name="Lin M.F."/>
            <person name="Lindblad-Toh K."/>
            <person name="Llopart A."/>
            <person name="Long M."/>
            <person name="Low L."/>
            <person name="Lozovsky E."/>
            <person name="Lu J."/>
            <person name="Luo M."/>
            <person name="Machado C.A."/>
            <person name="Makalowski W."/>
            <person name="Marzo M."/>
            <person name="Matsuda M."/>
            <person name="Matzkin L."/>
            <person name="McAllister B."/>
            <person name="McBride C.S."/>
            <person name="McKernan B."/>
            <person name="McKernan K."/>
            <person name="Mendez-Lago M."/>
            <person name="Minx P."/>
            <person name="Mollenhauer M.U."/>
            <person name="Montooth K."/>
            <person name="Mount S.M."/>
            <person name="Mu X."/>
            <person name="Myers E."/>
            <person name="Negre B."/>
            <person name="Newfeld S."/>
            <person name="Nielsen R."/>
            <person name="Noor M.A."/>
            <person name="O'Grady P."/>
            <person name="Pachter L."/>
            <person name="Papaceit M."/>
            <person name="Parisi M.J."/>
            <person name="Parisi M."/>
            <person name="Parts L."/>
            <person name="Pedersen J.S."/>
            <person name="Pesole G."/>
            <person name="Phillippy A.M."/>
            <person name="Ponting C.P."/>
            <person name="Pop M."/>
            <person name="Porcelli D."/>
            <person name="Powell J.R."/>
            <person name="Prohaska S."/>
            <person name="Pruitt K."/>
            <person name="Puig M."/>
            <person name="Quesneville H."/>
            <person name="Ram K.R."/>
            <person name="Rand D."/>
            <person name="Rasmussen M.D."/>
            <person name="Reed L.K."/>
            <person name="Reenan R."/>
            <person name="Reily A."/>
            <person name="Remington K.A."/>
            <person name="Rieger T.T."/>
            <person name="Ritchie M.G."/>
            <person name="Robin C."/>
            <person name="Rogers Y.H."/>
            <person name="Rohde C."/>
            <person name="Rozas J."/>
            <person name="Rubenfield M.J."/>
            <person name="Ruiz A."/>
            <person name="Russo S."/>
            <person name="Salzberg S.L."/>
            <person name="Sanchez-Gracia A."/>
            <person name="Saranga D.J."/>
            <person name="Sato H."/>
            <person name="Schaeffer S.W."/>
            <person name="Schatz M.C."/>
            <person name="Schlenke T."/>
            <person name="Schwartz R."/>
            <person name="Segarra C."/>
            <person name="Singh R.S."/>
            <person name="Sirot L."/>
            <person name="Sirota M."/>
            <person name="Sisneros N.B."/>
            <person name="Smith C.D."/>
            <person name="Smith T.F."/>
            <person name="Spieth J."/>
            <person name="Stage D.E."/>
            <person name="Stark A."/>
            <person name="Stephan W."/>
            <person name="Strausberg R.L."/>
            <person name="Strempel S."/>
            <person name="Sturgill D."/>
            <person name="Sutton G."/>
            <person name="Sutton G.G."/>
            <person name="Tao W."/>
            <person name="Teichmann S."/>
            <person name="Tobari Y.N."/>
            <person name="Tomimura Y."/>
            <person name="Tsolas J.M."/>
            <person name="Valente V.L."/>
            <person name="Venter E."/>
            <person name="Venter J.C."/>
            <person name="Vicario S."/>
            <person name="Vieira F.G."/>
            <person name="Vilella A.J."/>
            <person name="Villasante A."/>
            <person name="Walenz B."/>
            <person name="Wang J."/>
            <person name="Wasserman M."/>
            <person name="Watts T."/>
            <person name="Wilson D."/>
            <person name="Wilson R.K."/>
            <person name="Wing R.A."/>
            <person name="Wolfner M.F."/>
            <person name="Wong A."/>
            <person name="Wong G.K."/>
            <person name="Wu C.I."/>
            <person name="Wu G."/>
            <person name="Yamamoto D."/>
            <person name="Yang H.P."/>
            <person name="Yang S.P."/>
            <person name="Yorke J.A."/>
            <person name="Yoshida K."/>
            <person name="Zdobnov E."/>
            <person name="Zhang P."/>
            <person name="Zhang Y."/>
            <person name="Zimin A.V."/>
            <person name="Baldwin J."/>
            <person name="Abdouelleil A."/>
            <person name="Abdulkadir J."/>
            <person name="Abebe A."/>
            <person name="Abera B."/>
            <person name="Abreu J."/>
            <person name="Acer S.C."/>
            <person name="Aftuck L."/>
            <person name="Alexander A."/>
            <person name="An P."/>
            <person name="Anderson E."/>
            <person name="Anderson S."/>
            <person name="Arachi H."/>
            <person name="Azer M."/>
            <person name="Bachantsang P."/>
            <person name="Barry A."/>
            <person name="Bayul T."/>
            <person name="Berlin A."/>
            <person name="Bessette D."/>
            <person name="Bloom T."/>
            <person name="Blye J."/>
            <person name="Boguslavskiy L."/>
            <person name="Bonnet C."/>
            <person name="Boukhgalter B."/>
            <person name="Bourzgui I."/>
            <person name="Brown A."/>
            <person name="Cahill P."/>
            <person name="Channer S."/>
            <person name="Cheshatsang Y."/>
            <person name="Chuda L."/>
            <person name="Citroen M."/>
            <person name="Collymore A."/>
            <person name="Cooke P."/>
            <person name="Costello M."/>
            <person name="D'Aco K."/>
            <person name="Daza R."/>
            <person name="De Haan G."/>
            <person name="DeGray S."/>
            <person name="DeMaso C."/>
            <person name="Dhargay N."/>
            <person name="Dooley K."/>
            <person name="Dooley E."/>
            <person name="Doricent M."/>
            <person name="Dorje P."/>
            <person name="Dorjee K."/>
            <person name="Dupes A."/>
            <person name="Elong R."/>
            <person name="Falk J."/>
            <person name="Farina A."/>
            <person name="Faro S."/>
            <person name="Ferguson D."/>
            <person name="Fisher S."/>
            <person name="Foley C.D."/>
            <person name="Franke A."/>
            <person name="Friedrich D."/>
            <person name="Gadbois L."/>
            <person name="Gearin G."/>
            <person name="Gearin C.R."/>
            <person name="Giannoukos G."/>
            <person name="Goode T."/>
            <person name="Graham J."/>
            <person name="Grandbois E."/>
            <person name="Grewal S."/>
            <person name="Gyaltsen K."/>
            <person name="Hafez N."/>
            <person name="Hagos B."/>
            <person name="Hall J."/>
            <person name="Henson C."/>
            <person name="Hollinger A."/>
            <person name="Honan T."/>
            <person name="Huard M.D."/>
            <person name="Hughes L."/>
            <person name="Hurhula B."/>
            <person name="Husby M.E."/>
            <person name="Kamat A."/>
            <person name="Kanga B."/>
            <person name="Kashin S."/>
            <person name="Khazanovich D."/>
            <person name="Kisner P."/>
            <person name="Lance K."/>
            <person name="Lara M."/>
            <person name="Lee W."/>
            <person name="Lennon N."/>
            <person name="Letendre F."/>
            <person name="LeVine R."/>
            <person name="Lipovsky A."/>
            <person name="Liu X."/>
            <person name="Liu J."/>
            <person name="Liu S."/>
            <person name="Lokyitsang T."/>
            <person name="Lokyitsang Y."/>
            <person name="Lubonja R."/>
            <person name="Lui A."/>
            <person name="MacDonald P."/>
            <person name="Magnisalis V."/>
            <person name="Maru K."/>
            <person name="Matthews C."/>
            <person name="McCusker W."/>
            <person name="McDonough S."/>
            <person name="Mehta T."/>
            <person name="Meldrim J."/>
            <person name="Meneus L."/>
            <person name="Mihai O."/>
            <person name="Mihalev A."/>
            <person name="Mihova T."/>
            <person name="Mittelman R."/>
            <person name="Mlenga V."/>
            <person name="Montmayeur A."/>
            <person name="Mulrain L."/>
            <person name="Navidi A."/>
            <person name="Naylor J."/>
            <person name="Negash T."/>
            <person name="Nguyen T."/>
            <person name="Nguyen N."/>
            <person name="Nicol R."/>
            <person name="Norbu C."/>
            <person name="Norbu N."/>
            <person name="Novod N."/>
            <person name="O'Neill B."/>
            <person name="Osman S."/>
            <person name="Markiewicz E."/>
            <person name="Oyono O.L."/>
            <person name="Patti C."/>
            <person name="Phunkhang P."/>
            <person name="Pierre F."/>
            <person name="Priest M."/>
            <person name="Raghuraman S."/>
            <person name="Rege F."/>
            <person name="Reyes R."/>
            <person name="Rise C."/>
            <person name="Rogov P."/>
            <person name="Ross K."/>
            <person name="Ryan E."/>
            <person name="Settipalli S."/>
            <person name="Shea T."/>
            <person name="Sherpa N."/>
            <person name="Shi L."/>
            <person name="Shih D."/>
            <person name="Sparrow T."/>
            <person name="Spaulding J."/>
            <person name="Stalker J."/>
            <person name="Stange-Thomann N."/>
            <person name="Stavropoulos S."/>
            <person name="Stone C."/>
            <person name="Strader C."/>
            <person name="Tesfaye S."/>
            <person name="Thomson T."/>
            <person name="Thoulutsang Y."/>
            <person name="Thoulutsang D."/>
            <person name="Topham K."/>
            <person name="Topping I."/>
            <person name="Tsamla T."/>
            <person name="Vassiliev H."/>
            <person name="Vo A."/>
            <person name="Wangchuk T."/>
            <person name="Wangdi T."/>
            <person name="Weiand M."/>
            <person name="Wilkinson J."/>
            <person name="Wilson A."/>
            <person name="Yadav S."/>
            <person name="Young G."/>
            <person name="Yu Q."/>
            <person name="Zembek L."/>
            <person name="Zhong D."/>
            <person name="Zimmer A."/>
            <person name="Zwirko Z."/>
            <person name="Jaffe D.B."/>
            <person name="Alvarez P."/>
            <person name="Brockman W."/>
            <person name="Butler J."/>
            <person name="Chin C."/>
            <person name="Gnerre S."/>
            <person name="Grabherr M."/>
            <person name="Kleber M."/>
            <person name="Mauceli E."/>
            <person name="MacCallum I."/>
        </authorList>
    </citation>
    <scope>NUCLEOTIDE SEQUENCE [LARGE SCALE GENOMIC DNA]</scope>
    <source>
        <strain evidence="4">MSH-3 / Tucson 14011-0111.49</strain>
    </source>
</reference>
<dbReference type="Proteomes" id="UP000008744">
    <property type="component" value="Unassembled WGS sequence"/>
</dbReference>